<gene>
    <name evidence="2" type="ORF">BDA99DRAFT_504248</name>
</gene>
<dbReference type="Proteomes" id="UP001209540">
    <property type="component" value="Unassembled WGS sequence"/>
</dbReference>
<accession>A0AAD5K398</accession>
<protein>
    <submittedName>
        <fullName evidence="2">Uncharacterized protein</fullName>
    </submittedName>
</protein>
<evidence type="ECO:0000313" key="3">
    <source>
        <dbReference type="Proteomes" id="UP001209540"/>
    </source>
</evidence>
<feature type="compositionally biased region" description="Basic and acidic residues" evidence="1">
    <location>
        <begin position="79"/>
        <end position="95"/>
    </location>
</feature>
<keyword evidence="3" id="KW-1185">Reference proteome</keyword>
<comment type="caution">
    <text evidence="2">The sequence shown here is derived from an EMBL/GenBank/DDBJ whole genome shotgun (WGS) entry which is preliminary data.</text>
</comment>
<dbReference type="AlphaFoldDB" id="A0AAD5K398"/>
<reference evidence="2" key="1">
    <citation type="journal article" date="2022" name="IScience">
        <title>Evolution of zygomycete secretomes and the origins of terrestrial fungal ecologies.</title>
        <authorList>
            <person name="Chang Y."/>
            <person name="Wang Y."/>
            <person name="Mondo S."/>
            <person name="Ahrendt S."/>
            <person name="Andreopoulos W."/>
            <person name="Barry K."/>
            <person name="Beard J."/>
            <person name="Benny G.L."/>
            <person name="Blankenship S."/>
            <person name="Bonito G."/>
            <person name="Cuomo C."/>
            <person name="Desiro A."/>
            <person name="Gervers K.A."/>
            <person name="Hundley H."/>
            <person name="Kuo A."/>
            <person name="LaButti K."/>
            <person name="Lang B.F."/>
            <person name="Lipzen A."/>
            <person name="O'Donnell K."/>
            <person name="Pangilinan J."/>
            <person name="Reynolds N."/>
            <person name="Sandor L."/>
            <person name="Smith M.E."/>
            <person name="Tsang A."/>
            <person name="Grigoriev I.V."/>
            <person name="Stajich J.E."/>
            <person name="Spatafora J.W."/>
        </authorList>
    </citation>
    <scope>NUCLEOTIDE SEQUENCE</scope>
    <source>
        <strain evidence="2">RSA 2281</strain>
    </source>
</reference>
<sequence>MTDSDDTNPYDTTLNNDDNNDEHTTTAVEQDFSSSVTTRDEKHPDIHDEDEEQQPSLVNDKENDQTDDDDSSSDGSPPELDRHHHPQEEKLPQETHEEEEEGSFWHRFSSIPIVQDSVGKVQQYPLGRYALEKAETTWTKASTQAGALPYAQAYFEKAGALGCLSLDVLEQRFPVVYQPTEQIVDTFLTTVKAPVHHAVSLVDRFWWTNNSRNKQPDDPLNHLSETKALLQETAHHIARINDSLRGWTTCVASQVGSQLKGSYESTQAECNQRILELTTELVTKLDSASAYAKTVSIPPAIQARLEPLVAFYDTMRHEAVKEDLSPLQKASRMVILTQSCVLPALQSSIDGIQEQLKYYTTMSKGSIKGQLNSFGIHASS</sequence>
<evidence type="ECO:0000256" key="1">
    <source>
        <dbReference type="SAM" id="MobiDB-lite"/>
    </source>
</evidence>
<proteinExistence type="predicted"/>
<name>A0AAD5K398_9FUNG</name>
<reference evidence="2" key="2">
    <citation type="submission" date="2023-02" db="EMBL/GenBank/DDBJ databases">
        <authorList>
            <consortium name="DOE Joint Genome Institute"/>
            <person name="Mondo S.J."/>
            <person name="Chang Y."/>
            <person name="Wang Y."/>
            <person name="Ahrendt S."/>
            <person name="Andreopoulos W."/>
            <person name="Barry K."/>
            <person name="Beard J."/>
            <person name="Benny G.L."/>
            <person name="Blankenship S."/>
            <person name="Bonito G."/>
            <person name="Cuomo C."/>
            <person name="Desiro A."/>
            <person name="Gervers K.A."/>
            <person name="Hundley H."/>
            <person name="Kuo A."/>
            <person name="LaButti K."/>
            <person name="Lang B.F."/>
            <person name="Lipzen A."/>
            <person name="O'Donnell K."/>
            <person name="Pangilinan J."/>
            <person name="Reynolds N."/>
            <person name="Sandor L."/>
            <person name="Smith M.W."/>
            <person name="Tsang A."/>
            <person name="Grigoriev I.V."/>
            <person name="Stajich J.E."/>
            <person name="Spatafora J.W."/>
        </authorList>
    </citation>
    <scope>NUCLEOTIDE SEQUENCE</scope>
    <source>
        <strain evidence="2">RSA 2281</strain>
    </source>
</reference>
<organism evidence="2 3">
    <name type="scientific">Phascolomyces articulosus</name>
    <dbReference type="NCBI Taxonomy" id="60185"/>
    <lineage>
        <taxon>Eukaryota</taxon>
        <taxon>Fungi</taxon>
        <taxon>Fungi incertae sedis</taxon>
        <taxon>Mucoromycota</taxon>
        <taxon>Mucoromycotina</taxon>
        <taxon>Mucoromycetes</taxon>
        <taxon>Mucorales</taxon>
        <taxon>Lichtheimiaceae</taxon>
        <taxon>Phascolomyces</taxon>
    </lineage>
</organism>
<dbReference type="EMBL" id="JAIXMP010000009">
    <property type="protein sequence ID" value="KAI9267884.1"/>
    <property type="molecule type" value="Genomic_DNA"/>
</dbReference>
<evidence type="ECO:0000313" key="2">
    <source>
        <dbReference type="EMBL" id="KAI9267884.1"/>
    </source>
</evidence>
<feature type="compositionally biased region" description="Polar residues" evidence="1">
    <location>
        <begin position="27"/>
        <end position="37"/>
    </location>
</feature>
<feature type="region of interest" description="Disordered" evidence="1">
    <location>
        <begin position="1"/>
        <end position="103"/>
    </location>
</feature>